<evidence type="ECO:0000313" key="2">
    <source>
        <dbReference type="Proteomes" id="UP000326759"/>
    </source>
</evidence>
<keyword evidence="2" id="KW-1185">Reference proteome</keyword>
<dbReference type="EMBL" id="SEYY01004463">
    <property type="protein sequence ID" value="KAB7503777.1"/>
    <property type="molecule type" value="Genomic_DNA"/>
</dbReference>
<accession>A0A5N5TBZ7</accession>
<dbReference type="Proteomes" id="UP000326759">
    <property type="component" value="Unassembled WGS sequence"/>
</dbReference>
<sequence>MYIRGSEKFVSYLNDSVQSCTGNDSNIAVIAGISFTYRIRIYALFSLQFPMQIFLGELNCFMYEYVYSENNAVISLELKKFSFLYGYNRILYVNDIPAITAILESFPVHDCTLSFRTIGGRKKNFRNEMLFLGVDSIVAVHLQPKLEDM</sequence>
<dbReference type="AlphaFoldDB" id="A0A5N5TBZ7"/>
<reference evidence="1 2" key="1">
    <citation type="journal article" date="2019" name="PLoS Biol.">
        <title>Sex chromosomes control vertical transmission of feminizing Wolbachia symbionts in an isopod.</title>
        <authorList>
            <person name="Becking T."/>
            <person name="Chebbi M.A."/>
            <person name="Giraud I."/>
            <person name="Moumen B."/>
            <person name="Laverre T."/>
            <person name="Caubet Y."/>
            <person name="Peccoud J."/>
            <person name="Gilbert C."/>
            <person name="Cordaux R."/>
        </authorList>
    </citation>
    <scope>NUCLEOTIDE SEQUENCE [LARGE SCALE GENOMIC DNA]</scope>
    <source>
        <strain evidence="1">ANa2</strain>
        <tissue evidence="1">Whole body excluding digestive tract and cuticle</tissue>
    </source>
</reference>
<gene>
    <name evidence="1" type="ORF">Anas_10671</name>
</gene>
<proteinExistence type="predicted"/>
<organism evidence="1 2">
    <name type="scientific">Armadillidium nasatum</name>
    <dbReference type="NCBI Taxonomy" id="96803"/>
    <lineage>
        <taxon>Eukaryota</taxon>
        <taxon>Metazoa</taxon>
        <taxon>Ecdysozoa</taxon>
        <taxon>Arthropoda</taxon>
        <taxon>Crustacea</taxon>
        <taxon>Multicrustacea</taxon>
        <taxon>Malacostraca</taxon>
        <taxon>Eumalacostraca</taxon>
        <taxon>Peracarida</taxon>
        <taxon>Isopoda</taxon>
        <taxon>Oniscidea</taxon>
        <taxon>Crinocheta</taxon>
        <taxon>Armadillidiidae</taxon>
        <taxon>Armadillidium</taxon>
    </lineage>
</organism>
<comment type="caution">
    <text evidence="1">The sequence shown here is derived from an EMBL/GenBank/DDBJ whole genome shotgun (WGS) entry which is preliminary data.</text>
</comment>
<evidence type="ECO:0000313" key="1">
    <source>
        <dbReference type="EMBL" id="KAB7503777.1"/>
    </source>
</evidence>
<name>A0A5N5TBZ7_9CRUS</name>
<protein>
    <submittedName>
        <fullName evidence="1">Uncharacterized protein</fullName>
    </submittedName>
</protein>